<feature type="domain" description="Major facilitator superfamily (MFS) profile" evidence="9">
    <location>
        <begin position="223"/>
        <end position="426"/>
    </location>
</feature>
<proteinExistence type="predicted"/>
<feature type="transmembrane region" description="Helical" evidence="8">
    <location>
        <begin position="156"/>
        <end position="188"/>
    </location>
</feature>
<keyword evidence="2" id="KW-0813">Transport</keyword>
<feature type="transmembrane region" description="Helical" evidence="8">
    <location>
        <begin position="347"/>
        <end position="371"/>
    </location>
</feature>
<evidence type="ECO:0000256" key="1">
    <source>
        <dbReference type="ARBA" id="ARBA00004651"/>
    </source>
</evidence>
<feature type="transmembrane region" description="Helical" evidence="8">
    <location>
        <begin position="12"/>
        <end position="35"/>
    </location>
</feature>
<sequence>MNRDRWPLAGLLIGHAVSLTGNVLTLIALPLYVLAETGSPAATGLAGAFATAPVVLGGAFGGVLVDRIGYRRSSVLADVISGGTIAAVPLLHATVGLPFPALLALVFVSGLLDTPGQTARTALLPEAAEAAGVPIERAVGWAEATSRGARMIGAPVAGLLVGVFGALPVLAVDAVTFGVSALVVTLLVPRGLNPSGDESEPEAAGYWRQFAAGLRFLVREPLLRAMVLLVLVTNLFDAAKSQVLLPVVAERELGGPAAFGLLVGVMGGGALVGSLVFSAIGHRLPRRATFVTAYVLCGAPPLWALAAAPPLPVVVAVVALAGLAAGSLNPLMGAVKLERVPPAMRARVYGVIGAGAWAAMPAGAVGAGFAADRFGPTSTLVVMGACYLLVVLTPLLGGPWRDMRRPTVERQREPEPTPERQRETLP</sequence>
<dbReference type="Gene3D" id="1.20.1250.20">
    <property type="entry name" value="MFS general substrate transporter like domains"/>
    <property type="match status" value="1"/>
</dbReference>
<feature type="transmembrane region" description="Helical" evidence="8">
    <location>
        <begin position="313"/>
        <end position="335"/>
    </location>
</feature>
<dbReference type="GO" id="GO:0022857">
    <property type="term" value="F:transmembrane transporter activity"/>
    <property type="evidence" value="ECO:0007669"/>
    <property type="project" value="InterPro"/>
</dbReference>
<evidence type="ECO:0000313" key="11">
    <source>
        <dbReference type="Proteomes" id="UP000198551"/>
    </source>
</evidence>
<accession>A0A1C4W926</accession>
<protein>
    <submittedName>
        <fullName evidence="10">Transmembrane secretion effector</fullName>
    </submittedName>
</protein>
<keyword evidence="3" id="KW-1003">Cell membrane</keyword>
<dbReference type="InterPro" id="IPR020846">
    <property type="entry name" value="MFS_dom"/>
</dbReference>
<evidence type="ECO:0000256" key="2">
    <source>
        <dbReference type="ARBA" id="ARBA00022448"/>
    </source>
</evidence>
<feature type="transmembrane region" description="Helical" evidence="8">
    <location>
        <begin position="259"/>
        <end position="281"/>
    </location>
</feature>
<keyword evidence="11" id="KW-1185">Reference proteome</keyword>
<evidence type="ECO:0000259" key="9">
    <source>
        <dbReference type="PROSITE" id="PS50850"/>
    </source>
</evidence>
<dbReference type="RefSeq" id="WP_091043463.1">
    <property type="nucleotide sequence ID" value="NZ_FMCV01000004.1"/>
</dbReference>
<organism evidence="10 11">
    <name type="scientific">Micromonospora marina</name>
    <dbReference type="NCBI Taxonomy" id="307120"/>
    <lineage>
        <taxon>Bacteria</taxon>
        <taxon>Bacillati</taxon>
        <taxon>Actinomycetota</taxon>
        <taxon>Actinomycetes</taxon>
        <taxon>Micromonosporales</taxon>
        <taxon>Micromonosporaceae</taxon>
        <taxon>Micromonospora</taxon>
    </lineage>
</organism>
<dbReference type="PROSITE" id="PS50850">
    <property type="entry name" value="MFS"/>
    <property type="match status" value="1"/>
</dbReference>
<dbReference type="Proteomes" id="UP000198551">
    <property type="component" value="Unassembled WGS sequence"/>
</dbReference>
<dbReference type="EMBL" id="FMCV01000004">
    <property type="protein sequence ID" value="SCE92692.1"/>
    <property type="molecule type" value="Genomic_DNA"/>
</dbReference>
<dbReference type="Pfam" id="PF05977">
    <property type="entry name" value="MFS_3"/>
    <property type="match status" value="1"/>
</dbReference>
<feature type="transmembrane region" description="Helical" evidence="8">
    <location>
        <begin position="86"/>
        <end position="108"/>
    </location>
</feature>
<feature type="transmembrane region" description="Helical" evidence="8">
    <location>
        <begin position="41"/>
        <end position="65"/>
    </location>
</feature>
<dbReference type="InterPro" id="IPR010290">
    <property type="entry name" value="TM_effector"/>
</dbReference>
<evidence type="ECO:0000256" key="5">
    <source>
        <dbReference type="ARBA" id="ARBA00022989"/>
    </source>
</evidence>
<dbReference type="CDD" id="cd06173">
    <property type="entry name" value="MFS_MefA_like"/>
    <property type="match status" value="1"/>
</dbReference>
<dbReference type="PANTHER" id="PTHR23513">
    <property type="entry name" value="INTEGRAL MEMBRANE EFFLUX PROTEIN-RELATED"/>
    <property type="match status" value="1"/>
</dbReference>
<evidence type="ECO:0000256" key="6">
    <source>
        <dbReference type="ARBA" id="ARBA00023136"/>
    </source>
</evidence>
<keyword evidence="4 8" id="KW-0812">Transmembrane</keyword>
<reference evidence="11" key="1">
    <citation type="submission" date="2016-06" db="EMBL/GenBank/DDBJ databases">
        <authorList>
            <person name="Varghese N."/>
        </authorList>
    </citation>
    <scope>NUCLEOTIDE SEQUENCE [LARGE SCALE GENOMIC DNA]</scope>
    <source>
        <strain evidence="11">DSM 45555</strain>
    </source>
</reference>
<dbReference type="AlphaFoldDB" id="A0A1C4W926"/>
<dbReference type="SUPFAM" id="SSF103473">
    <property type="entry name" value="MFS general substrate transporter"/>
    <property type="match status" value="1"/>
</dbReference>
<gene>
    <name evidence="10" type="ORF">GA0070215_104320</name>
</gene>
<evidence type="ECO:0000256" key="4">
    <source>
        <dbReference type="ARBA" id="ARBA00022692"/>
    </source>
</evidence>
<keyword evidence="6 8" id="KW-0472">Membrane</keyword>
<feature type="transmembrane region" description="Helical" evidence="8">
    <location>
        <begin position="377"/>
        <end position="396"/>
    </location>
</feature>
<feature type="transmembrane region" description="Helical" evidence="8">
    <location>
        <begin position="288"/>
        <end position="307"/>
    </location>
</feature>
<evidence type="ECO:0000256" key="8">
    <source>
        <dbReference type="SAM" id="Phobius"/>
    </source>
</evidence>
<comment type="subcellular location">
    <subcellularLocation>
        <location evidence="1">Cell membrane</location>
        <topology evidence="1">Multi-pass membrane protein</topology>
    </subcellularLocation>
</comment>
<evidence type="ECO:0000256" key="3">
    <source>
        <dbReference type="ARBA" id="ARBA00022475"/>
    </source>
</evidence>
<dbReference type="PANTHER" id="PTHR23513:SF11">
    <property type="entry name" value="STAPHYLOFERRIN A TRANSPORTER"/>
    <property type="match status" value="1"/>
</dbReference>
<dbReference type="InterPro" id="IPR036259">
    <property type="entry name" value="MFS_trans_sf"/>
</dbReference>
<feature type="transmembrane region" description="Helical" evidence="8">
    <location>
        <begin position="222"/>
        <end position="239"/>
    </location>
</feature>
<evidence type="ECO:0000313" key="10">
    <source>
        <dbReference type="EMBL" id="SCE92692.1"/>
    </source>
</evidence>
<dbReference type="GO" id="GO:0005886">
    <property type="term" value="C:plasma membrane"/>
    <property type="evidence" value="ECO:0007669"/>
    <property type="project" value="UniProtKB-SubCell"/>
</dbReference>
<feature type="region of interest" description="Disordered" evidence="7">
    <location>
        <begin position="402"/>
        <end position="426"/>
    </location>
</feature>
<name>A0A1C4W926_9ACTN</name>
<evidence type="ECO:0000256" key="7">
    <source>
        <dbReference type="SAM" id="MobiDB-lite"/>
    </source>
</evidence>
<keyword evidence="5 8" id="KW-1133">Transmembrane helix</keyword>